<dbReference type="Proteomes" id="UP000292082">
    <property type="component" value="Unassembled WGS sequence"/>
</dbReference>
<evidence type="ECO:0000313" key="3">
    <source>
        <dbReference type="EMBL" id="TBU62279.1"/>
    </source>
</evidence>
<dbReference type="EMBL" id="ML143420">
    <property type="protein sequence ID" value="TBU28636.1"/>
    <property type="molecule type" value="Genomic_DNA"/>
</dbReference>
<dbReference type="GO" id="GO:0000964">
    <property type="term" value="P:mitochondrial RNA 5'-end processing"/>
    <property type="evidence" value="ECO:0007669"/>
    <property type="project" value="TreeGrafter"/>
</dbReference>
<dbReference type="GO" id="GO:0005740">
    <property type="term" value="C:mitochondrial envelope"/>
    <property type="evidence" value="ECO:0007669"/>
    <property type="project" value="TreeGrafter"/>
</dbReference>
<keyword evidence="4" id="KW-1185">Reference proteome</keyword>
<dbReference type="STRING" id="114155.A0A4Q9MR42"/>
<dbReference type="InterPro" id="IPR013943">
    <property type="entry name" value="Pet127"/>
</dbReference>
<feature type="region of interest" description="Disordered" evidence="1">
    <location>
        <begin position="14"/>
        <end position="44"/>
    </location>
</feature>
<dbReference type="PANTHER" id="PTHR31014">
    <property type="entry name" value="MITOCHONDRIAL TRANSLATION SYSTEM COMPONENT PET127-RELATED"/>
    <property type="match status" value="1"/>
</dbReference>
<reference evidence="2 4" key="1">
    <citation type="submission" date="2019-01" db="EMBL/GenBank/DDBJ databases">
        <title>Draft genome sequences of three monokaryotic isolates of the white-rot basidiomycete fungus Dichomitus squalens.</title>
        <authorList>
            <consortium name="DOE Joint Genome Institute"/>
            <person name="Lopez S.C."/>
            <person name="Andreopoulos B."/>
            <person name="Pangilinan J."/>
            <person name="Lipzen A."/>
            <person name="Riley R."/>
            <person name="Ahrendt S."/>
            <person name="Ng V."/>
            <person name="Barry K."/>
            <person name="Daum C."/>
            <person name="Grigoriev I.V."/>
            <person name="Hilden K.S."/>
            <person name="Makela M.R."/>
            <person name="de Vries R.P."/>
        </authorList>
    </citation>
    <scope>NUCLEOTIDE SEQUENCE [LARGE SCALE GENOMIC DNA]</scope>
    <source>
        <strain evidence="3 4">CBS 464.89</strain>
        <strain evidence="2">OM18370.1</strain>
    </source>
</reference>
<organism evidence="2">
    <name type="scientific">Dichomitus squalens</name>
    <dbReference type="NCBI Taxonomy" id="114155"/>
    <lineage>
        <taxon>Eukaryota</taxon>
        <taxon>Fungi</taxon>
        <taxon>Dikarya</taxon>
        <taxon>Basidiomycota</taxon>
        <taxon>Agaricomycotina</taxon>
        <taxon>Agaricomycetes</taxon>
        <taxon>Polyporales</taxon>
        <taxon>Polyporaceae</taxon>
        <taxon>Dichomitus</taxon>
    </lineage>
</organism>
<dbReference type="Proteomes" id="UP000292957">
    <property type="component" value="Unassembled WGS sequence"/>
</dbReference>
<evidence type="ECO:0000313" key="4">
    <source>
        <dbReference type="Proteomes" id="UP000292082"/>
    </source>
</evidence>
<protein>
    <submittedName>
        <fullName evidence="2">Pet127-domain-containing protein</fullName>
    </submittedName>
</protein>
<name>A0A4Q9MR42_9APHY</name>
<dbReference type="OrthoDB" id="10249045at2759"/>
<gene>
    <name evidence="3" type="ORF">BD310DRAFT_919056</name>
    <name evidence="2" type="ORF">BD311DRAFT_758125</name>
</gene>
<evidence type="ECO:0000256" key="1">
    <source>
        <dbReference type="SAM" id="MobiDB-lite"/>
    </source>
</evidence>
<feature type="compositionally biased region" description="Low complexity" evidence="1">
    <location>
        <begin position="14"/>
        <end position="39"/>
    </location>
</feature>
<dbReference type="PANTHER" id="PTHR31014:SF0">
    <property type="entry name" value="MITOCHONDRIAL TRANSLATION SYSTEM COMPONENT PET127-RELATED"/>
    <property type="match status" value="1"/>
</dbReference>
<accession>A0A4Q9MR42</accession>
<dbReference type="AlphaFoldDB" id="A0A4Q9MR42"/>
<feature type="region of interest" description="Disordered" evidence="1">
    <location>
        <begin position="579"/>
        <end position="605"/>
    </location>
</feature>
<dbReference type="Pfam" id="PF08634">
    <property type="entry name" value="Pet127"/>
    <property type="match status" value="1"/>
</dbReference>
<dbReference type="EMBL" id="ML145094">
    <property type="protein sequence ID" value="TBU62279.1"/>
    <property type="molecule type" value="Genomic_DNA"/>
</dbReference>
<proteinExistence type="predicted"/>
<sequence>MHARSLPRWISLTPRARSVPSSSRPRIAAYSDVSPSDLSPAPPLDPSPWINVLKSAKDLHDTAKKVVVDAAASEDVPLDRRIKRIKRKPYKPMEGKSMKPVSVKGTRHSLEPSDGVILQTGVCLDQTFKPLKDVNKWRRNHVPKLAHGLEKVLSRQGVHWLRDPETEKYNFDQILEKIPQPHEFAFDRLPGFVPSSQDESLIAYARKSKCKYIGSTSSLTGILTQIYLLLSDEKLVSLDNLSAEFASAARFYTPGQRIPVSVFLRYQDGVFTTDIDDERDDDKSEIILLPLGTLLEKFLTLPKKTFNKFLKSHTAENYPHLKDVHRYAKHGKFLMRSQLDCVDDSLPGTGVFDLKTRAISPIRHDVRNYLNYLDVSLTSITGRRGTFEEEYYDMIRAAFLEYSFQARIGNMDGVMVAYHNTARIFGFQYVSLKEMDLCLFGKEGAGARVFQRCVWIMEMLYKHITQCFPNQSVKTTFEKGGKLLRVWVEPMENPNPGAEPPVVELQLSLTNIVHGKPARGPYAIYSDNPWSIQYKLERFDQPQETIRARRARAYKRQESIAASLPDPEVQADAADTCVEDTEGNGYSSKPVSEVEDLSDLLGLRH</sequence>
<evidence type="ECO:0000313" key="2">
    <source>
        <dbReference type="EMBL" id="TBU28636.1"/>
    </source>
</evidence>